<dbReference type="EMBL" id="JANDBC010000001">
    <property type="protein sequence ID" value="MCP9289983.1"/>
    <property type="molecule type" value="Genomic_DNA"/>
</dbReference>
<dbReference type="RefSeq" id="WP_255131631.1">
    <property type="nucleotide sequence ID" value="NZ_JANDBC010000001.1"/>
</dbReference>
<organism evidence="1 2">
    <name type="scientific">Gracilimonas sediminicola</name>
    <dbReference type="NCBI Taxonomy" id="2952158"/>
    <lineage>
        <taxon>Bacteria</taxon>
        <taxon>Pseudomonadati</taxon>
        <taxon>Balneolota</taxon>
        <taxon>Balneolia</taxon>
        <taxon>Balneolales</taxon>
        <taxon>Balneolaceae</taxon>
        <taxon>Gracilimonas</taxon>
    </lineage>
</organism>
<reference evidence="1" key="1">
    <citation type="submission" date="2022-06" db="EMBL/GenBank/DDBJ databases">
        <title>Gracilimonas sp. CAU 1638 isolated from sea sediment.</title>
        <authorList>
            <person name="Kim W."/>
        </authorList>
    </citation>
    <scope>NUCLEOTIDE SEQUENCE</scope>
    <source>
        <strain evidence="1">CAU 1638</strain>
    </source>
</reference>
<sequence>MKNGMNVWEQLISETAQNAADYRELENSDPVFIVKNYKARILQRGT</sequence>
<accession>A0A9X2L0F4</accession>
<name>A0A9X2L0F4_9BACT</name>
<evidence type="ECO:0000313" key="2">
    <source>
        <dbReference type="Proteomes" id="UP001139125"/>
    </source>
</evidence>
<dbReference type="AlphaFoldDB" id="A0A9X2L0F4"/>
<dbReference type="Proteomes" id="UP001139125">
    <property type="component" value="Unassembled WGS sequence"/>
</dbReference>
<gene>
    <name evidence="1" type="ORF">NM125_00155</name>
</gene>
<comment type="caution">
    <text evidence="1">The sequence shown here is derived from an EMBL/GenBank/DDBJ whole genome shotgun (WGS) entry which is preliminary data.</text>
</comment>
<keyword evidence="2" id="KW-1185">Reference proteome</keyword>
<evidence type="ECO:0000313" key="1">
    <source>
        <dbReference type="EMBL" id="MCP9289983.1"/>
    </source>
</evidence>
<proteinExistence type="predicted"/>
<protein>
    <submittedName>
        <fullName evidence="1">Uncharacterized protein</fullName>
    </submittedName>
</protein>